<evidence type="ECO:0000256" key="7">
    <source>
        <dbReference type="ARBA" id="ARBA00023014"/>
    </source>
</evidence>
<dbReference type="PANTHER" id="PTHR43756:SF1">
    <property type="entry name" value="3-PHENYLPROPIONATE_CINNAMIC ACID DIOXYGENASE SUBUNIT ALPHA"/>
    <property type="match status" value="1"/>
</dbReference>
<dbReference type="InterPro" id="IPR017941">
    <property type="entry name" value="Rieske_2Fe-2S"/>
</dbReference>
<dbReference type="InterPro" id="IPR015879">
    <property type="entry name" value="Ring_hydroxy_dOase_asu_C_dom"/>
</dbReference>
<comment type="similarity">
    <text evidence="1">Belongs to the bacterial ring-hydroxylating dioxygenase alpha subunit family.</text>
</comment>
<keyword evidence="2" id="KW-0001">2Fe-2S</keyword>
<keyword evidence="4" id="KW-0223">Dioxygenase</keyword>
<proteinExistence type="inferred from homology"/>
<dbReference type="EMBL" id="CP146016">
    <property type="protein sequence ID" value="WWQ61186.1"/>
    <property type="molecule type" value="Genomic_DNA"/>
</dbReference>
<dbReference type="InterPro" id="IPR036922">
    <property type="entry name" value="Rieske_2Fe-2S_sf"/>
</dbReference>
<dbReference type="InterPro" id="IPR001663">
    <property type="entry name" value="Rng_hydr_dOase-A"/>
</dbReference>
<evidence type="ECO:0000256" key="2">
    <source>
        <dbReference type="ARBA" id="ARBA00022714"/>
    </source>
</evidence>
<keyword evidence="5" id="KW-0560">Oxidoreductase</keyword>
<organism evidence="10 11">
    <name type="scientific">Sulfolobus tengchongensis</name>
    <dbReference type="NCBI Taxonomy" id="207809"/>
    <lineage>
        <taxon>Archaea</taxon>
        <taxon>Thermoproteota</taxon>
        <taxon>Thermoprotei</taxon>
        <taxon>Sulfolobales</taxon>
        <taxon>Sulfolobaceae</taxon>
        <taxon>Sulfolobus</taxon>
    </lineage>
</organism>
<evidence type="ECO:0000256" key="8">
    <source>
        <dbReference type="ARBA" id="ARBA00023027"/>
    </source>
</evidence>
<protein>
    <submittedName>
        <fullName evidence="10">Rieske 2Fe-2S domain-containing protein</fullName>
    </submittedName>
</protein>
<evidence type="ECO:0000313" key="11">
    <source>
        <dbReference type="Proteomes" id="UP001432202"/>
    </source>
</evidence>
<dbReference type="InterPro" id="IPR015881">
    <property type="entry name" value="ARHD_Rieske_2Fe_2S"/>
</dbReference>
<dbReference type="GeneID" id="89335831"/>
<name>A0AAX4L224_9CREN</name>
<evidence type="ECO:0000256" key="4">
    <source>
        <dbReference type="ARBA" id="ARBA00022964"/>
    </source>
</evidence>
<gene>
    <name evidence="10" type="ORF">V6M85_03645</name>
</gene>
<dbReference type="PRINTS" id="PR00090">
    <property type="entry name" value="RNGDIOXGNASE"/>
</dbReference>
<dbReference type="PANTHER" id="PTHR43756">
    <property type="entry name" value="CHOLINE MONOOXYGENASE, CHLOROPLASTIC"/>
    <property type="match status" value="1"/>
</dbReference>
<reference evidence="10 11" key="1">
    <citation type="submission" date="2024-02" db="EMBL/GenBank/DDBJ databases">
        <title>STSV induces naive adaptation in Sulfolobus.</title>
        <authorList>
            <person name="Xiang X."/>
            <person name="Song M."/>
        </authorList>
    </citation>
    <scope>NUCLEOTIDE SEQUENCE [LARGE SCALE GENOMIC DNA]</scope>
    <source>
        <strain evidence="10 11">RT2</strain>
    </source>
</reference>
<evidence type="ECO:0000259" key="9">
    <source>
        <dbReference type="PROSITE" id="PS51296"/>
    </source>
</evidence>
<dbReference type="Proteomes" id="UP001432202">
    <property type="component" value="Chromosome"/>
</dbReference>
<dbReference type="AlphaFoldDB" id="A0AAX4L224"/>
<evidence type="ECO:0000313" key="10">
    <source>
        <dbReference type="EMBL" id="WWQ61186.1"/>
    </source>
</evidence>
<dbReference type="Pfam" id="PF00848">
    <property type="entry name" value="Ring_hydroxyl_A"/>
    <property type="match status" value="1"/>
</dbReference>
<dbReference type="PROSITE" id="PS51296">
    <property type="entry name" value="RIESKE"/>
    <property type="match status" value="1"/>
</dbReference>
<dbReference type="SUPFAM" id="SSF50022">
    <property type="entry name" value="ISP domain"/>
    <property type="match status" value="1"/>
</dbReference>
<dbReference type="GO" id="GO:0005506">
    <property type="term" value="F:iron ion binding"/>
    <property type="evidence" value="ECO:0007669"/>
    <property type="project" value="InterPro"/>
</dbReference>
<keyword evidence="11" id="KW-1185">Reference proteome</keyword>
<evidence type="ECO:0000256" key="1">
    <source>
        <dbReference type="ARBA" id="ARBA00008751"/>
    </source>
</evidence>
<dbReference type="GO" id="GO:0051213">
    <property type="term" value="F:dioxygenase activity"/>
    <property type="evidence" value="ECO:0007669"/>
    <property type="project" value="UniProtKB-KW"/>
</dbReference>
<dbReference type="GO" id="GO:0051537">
    <property type="term" value="F:2 iron, 2 sulfur cluster binding"/>
    <property type="evidence" value="ECO:0007669"/>
    <property type="project" value="UniProtKB-KW"/>
</dbReference>
<evidence type="ECO:0000256" key="3">
    <source>
        <dbReference type="ARBA" id="ARBA00022723"/>
    </source>
</evidence>
<dbReference type="RefSeq" id="WP_338603104.1">
    <property type="nucleotide sequence ID" value="NZ_CP146016.1"/>
</dbReference>
<evidence type="ECO:0000256" key="5">
    <source>
        <dbReference type="ARBA" id="ARBA00023002"/>
    </source>
</evidence>
<dbReference type="PROSITE" id="PS00570">
    <property type="entry name" value="RING_HYDROXYL_ALPHA"/>
    <property type="match status" value="1"/>
</dbReference>
<dbReference type="Gene3D" id="3.90.380.10">
    <property type="entry name" value="Naphthalene 1,2-dioxygenase Alpha Subunit, Chain A, domain 1"/>
    <property type="match status" value="1"/>
</dbReference>
<keyword evidence="7" id="KW-0411">Iron-sulfur</keyword>
<keyword evidence="3" id="KW-0479">Metal-binding</keyword>
<feature type="domain" description="Rieske" evidence="9">
    <location>
        <begin position="40"/>
        <end position="125"/>
    </location>
</feature>
<accession>A0AAX4L224</accession>
<sequence>METLKSLVKDDGEDVWLNPSVYTDEKIFEMEMERIYHRLWVYVAHESELNNIGDFKVSRVGKYLVLITRGDDGKIRGFINKCTHRGNVLCRVYKGNSKFFKCIYHGWTFNNKGKLVGMPDREGLPKDYDINKFNLKEINIQSYKGFIFASINPIKTLEEHLGEARTFIDYVVDISPEGIEVKGPVKYAYTGNWKLVLENTVDTYHFPTLHASVAMLSMYINNRSPGTTAAAAKSKSPYNTAGYLRGGHFFFILDKENVREQLPLVTNADKLREILGKNRGEFRWRCTMHAAIMPNLLILDYDESVPTIRVINPIRPDLTHMETYIFLPKNISPEIRRKLLRAYEEFSGPVGMGSADDNEVMISVTQASRFDNPLINLTKGKYRETDHIKEVEEGGIKFEGASNALDDTYIRGFYKWWLRYMLEDYT</sequence>
<evidence type="ECO:0000256" key="6">
    <source>
        <dbReference type="ARBA" id="ARBA00023004"/>
    </source>
</evidence>
<keyword evidence="6" id="KW-0408">Iron</keyword>
<dbReference type="Pfam" id="PF00355">
    <property type="entry name" value="Rieske"/>
    <property type="match status" value="1"/>
</dbReference>
<dbReference type="SUPFAM" id="SSF55961">
    <property type="entry name" value="Bet v1-like"/>
    <property type="match status" value="1"/>
</dbReference>
<dbReference type="Gene3D" id="2.102.10.10">
    <property type="entry name" value="Rieske [2Fe-2S] iron-sulphur domain"/>
    <property type="match status" value="1"/>
</dbReference>
<keyword evidence="8" id="KW-0520">NAD</keyword>